<dbReference type="Proteomes" id="UP000435112">
    <property type="component" value="Unassembled WGS sequence"/>
</dbReference>
<dbReference type="EMBL" id="QXFT01001288">
    <property type="protein sequence ID" value="KAE9322968.1"/>
    <property type="molecule type" value="Genomic_DNA"/>
</dbReference>
<evidence type="ECO:0000313" key="6">
    <source>
        <dbReference type="Proteomes" id="UP000434957"/>
    </source>
</evidence>
<evidence type="ECO:0000313" key="4">
    <source>
        <dbReference type="EMBL" id="KAE9322968.1"/>
    </source>
</evidence>
<keyword evidence="1" id="KW-0812">Transmembrane</keyword>
<evidence type="ECO:0000313" key="2">
    <source>
        <dbReference type="EMBL" id="KAE9010563.1"/>
    </source>
</evidence>
<dbReference type="Proteomes" id="UP000429607">
    <property type="component" value="Unassembled WGS sequence"/>
</dbReference>
<accession>A0A6A3L4L5</accession>
<protein>
    <submittedName>
        <fullName evidence="2">Uncharacterized protein</fullName>
    </submittedName>
</protein>
<keyword evidence="1" id="KW-0472">Membrane</keyword>
<reference evidence="5 7" key="1">
    <citation type="submission" date="2018-09" db="EMBL/GenBank/DDBJ databases">
        <title>Genomic investigation of the strawberry pathogen Phytophthora fragariae indicates pathogenicity is determined by transcriptional variation in three key races.</title>
        <authorList>
            <person name="Adams T.M."/>
            <person name="Armitage A.D."/>
            <person name="Sobczyk M.K."/>
            <person name="Bates H.J."/>
            <person name="Dunwell J.M."/>
            <person name="Nellist C.F."/>
            <person name="Harrison R.J."/>
        </authorList>
    </citation>
    <scope>NUCLEOTIDE SEQUENCE [LARGE SCALE GENOMIC DNA]</scope>
    <source>
        <strain evidence="2 5">SCRP249</strain>
        <strain evidence="3 7">SCRP324</strain>
        <strain evidence="4 6">SCRP333</strain>
    </source>
</reference>
<sequence>MTDTTPKITHLSFGLEAPSRPDLDPFQLLTASTMKVSIVAIALALVCLVSFVLAANQPPTPLSAAERMKIAKTMKEMMEKNPSSVDPAVAAMSTEDLFSMLSGLISNPNVLSNAAGLITSAASGDMSGVASHATGLLGAAVPTAVSAFAPAPAS</sequence>
<dbReference type="AlphaFoldDB" id="A0A6A3L4L5"/>
<evidence type="ECO:0000313" key="3">
    <source>
        <dbReference type="EMBL" id="KAE9046144.1"/>
    </source>
</evidence>
<dbReference type="Proteomes" id="UP000434957">
    <property type="component" value="Unassembled WGS sequence"/>
</dbReference>
<dbReference type="OrthoDB" id="166971at2759"/>
<evidence type="ECO:0000313" key="7">
    <source>
        <dbReference type="Proteomes" id="UP000435112"/>
    </source>
</evidence>
<evidence type="ECO:0000313" key="5">
    <source>
        <dbReference type="Proteomes" id="UP000429607"/>
    </source>
</evidence>
<dbReference type="EMBL" id="QXFU01000056">
    <property type="protein sequence ID" value="KAE9046144.1"/>
    <property type="molecule type" value="Genomic_DNA"/>
</dbReference>
<keyword evidence="1" id="KW-1133">Transmembrane helix</keyword>
<evidence type="ECO:0000256" key="1">
    <source>
        <dbReference type="SAM" id="Phobius"/>
    </source>
</evidence>
<proteinExistence type="predicted"/>
<feature type="transmembrane region" description="Helical" evidence="1">
    <location>
        <begin position="36"/>
        <end position="55"/>
    </location>
</feature>
<dbReference type="EMBL" id="QXFV01001256">
    <property type="protein sequence ID" value="KAE9010563.1"/>
    <property type="molecule type" value="Genomic_DNA"/>
</dbReference>
<comment type="caution">
    <text evidence="2">The sequence shown here is derived from an EMBL/GenBank/DDBJ whole genome shotgun (WGS) entry which is preliminary data.</text>
</comment>
<keyword evidence="6" id="KW-1185">Reference proteome</keyword>
<name>A0A6A3L4L5_9STRA</name>
<gene>
    <name evidence="2" type="ORF">PR001_g16141</name>
    <name evidence="3" type="ORF">PR002_g1826</name>
    <name evidence="4" type="ORF">PR003_g17095</name>
</gene>
<organism evidence="2 5">
    <name type="scientific">Phytophthora rubi</name>
    <dbReference type="NCBI Taxonomy" id="129364"/>
    <lineage>
        <taxon>Eukaryota</taxon>
        <taxon>Sar</taxon>
        <taxon>Stramenopiles</taxon>
        <taxon>Oomycota</taxon>
        <taxon>Peronosporomycetes</taxon>
        <taxon>Peronosporales</taxon>
        <taxon>Peronosporaceae</taxon>
        <taxon>Phytophthora</taxon>
    </lineage>
</organism>